<feature type="region of interest" description="Disordered" evidence="1">
    <location>
        <begin position="108"/>
        <end position="252"/>
    </location>
</feature>
<dbReference type="PROSITE" id="PS51938">
    <property type="entry name" value="SUZ_C"/>
    <property type="match status" value="1"/>
</dbReference>
<dbReference type="Proteomes" id="UP001285354">
    <property type="component" value="Unassembled WGS sequence"/>
</dbReference>
<evidence type="ECO:0000313" key="4">
    <source>
        <dbReference type="Proteomes" id="UP001285354"/>
    </source>
</evidence>
<dbReference type="Pfam" id="PF12752">
    <property type="entry name" value="SUZ"/>
    <property type="match status" value="1"/>
</dbReference>
<keyword evidence="4" id="KW-1185">Reference proteome</keyword>
<feature type="compositionally biased region" description="Gly residues" evidence="1">
    <location>
        <begin position="238"/>
        <end position="252"/>
    </location>
</feature>
<feature type="compositionally biased region" description="Polar residues" evidence="1">
    <location>
        <begin position="151"/>
        <end position="163"/>
    </location>
</feature>
<evidence type="ECO:0000313" key="3">
    <source>
        <dbReference type="EMBL" id="KAK2626945.1"/>
    </source>
</evidence>
<sequence length="252" mass="27850">MSKNSAIPDAWDDDWELQADRADAVAKTAKVEDEVKLTKAERLALHKQSQKKLWETAEEPETPYFLAARDNVPLKQEFKPALKVLSRKPTPNLVQKIDPLTGLAKMTLEDDDDEVKKDQRTPEELRLQAQRNLEEKQRLYNEARARILGTPSGSSTPRATTPPTEEGKAGRGRGKGRGTGRGETSRPQSQSGSKDLYDPNYTPKPGATIQKRNGEASRSGRSTPKDEDHIIRAPKGPDGNGRGFGNRGGRTS</sequence>
<dbReference type="EMBL" id="JAUBYV010000005">
    <property type="protein sequence ID" value="KAK2626945.1"/>
    <property type="molecule type" value="Genomic_DNA"/>
</dbReference>
<dbReference type="InterPro" id="IPR024642">
    <property type="entry name" value="SUZ-C"/>
</dbReference>
<accession>A0AAD9T267</accession>
<organism evidence="3 4">
    <name type="scientific">Diplocarpon rosae</name>
    <dbReference type="NCBI Taxonomy" id="946125"/>
    <lineage>
        <taxon>Eukaryota</taxon>
        <taxon>Fungi</taxon>
        <taxon>Dikarya</taxon>
        <taxon>Ascomycota</taxon>
        <taxon>Pezizomycotina</taxon>
        <taxon>Leotiomycetes</taxon>
        <taxon>Helotiales</taxon>
        <taxon>Drepanopezizaceae</taxon>
        <taxon>Diplocarpon</taxon>
    </lineage>
</organism>
<gene>
    <name evidence="3" type="ORF">QTJ16_004120</name>
</gene>
<comment type="caution">
    <text evidence="3">The sequence shown here is derived from an EMBL/GenBank/DDBJ whole genome shotgun (WGS) entry which is preliminary data.</text>
</comment>
<name>A0AAD9T267_9HELO</name>
<evidence type="ECO:0000256" key="1">
    <source>
        <dbReference type="SAM" id="MobiDB-lite"/>
    </source>
</evidence>
<protein>
    <recommendedName>
        <fullName evidence="2">SUZ-C domain-containing protein</fullName>
    </recommendedName>
</protein>
<evidence type="ECO:0000259" key="2">
    <source>
        <dbReference type="PROSITE" id="PS51938"/>
    </source>
</evidence>
<reference evidence="3" key="1">
    <citation type="submission" date="2023-06" db="EMBL/GenBank/DDBJ databases">
        <title>Draft genome of Marssonina rosae.</title>
        <authorList>
            <person name="Cheng Q."/>
        </authorList>
    </citation>
    <scope>NUCLEOTIDE SEQUENCE</scope>
    <source>
        <strain evidence="3">R4</strain>
    </source>
</reference>
<dbReference type="AlphaFoldDB" id="A0AAD9T267"/>
<proteinExistence type="predicted"/>
<feature type="compositionally biased region" description="Basic and acidic residues" evidence="1">
    <location>
        <begin position="114"/>
        <end position="145"/>
    </location>
</feature>
<feature type="domain" description="SUZ-C" evidence="2">
    <location>
        <begin position="203"/>
        <end position="248"/>
    </location>
</feature>
<dbReference type="InterPro" id="IPR024771">
    <property type="entry name" value="SUZ"/>
</dbReference>